<feature type="compositionally biased region" description="Pro residues" evidence="1">
    <location>
        <begin position="676"/>
        <end position="688"/>
    </location>
</feature>
<feature type="compositionally biased region" description="Acidic residues" evidence="1">
    <location>
        <begin position="1385"/>
        <end position="1394"/>
    </location>
</feature>
<evidence type="ECO:0000313" key="3">
    <source>
        <dbReference type="Proteomes" id="UP001321760"/>
    </source>
</evidence>
<feature type="region of interest" description="Disordered" evidence="1">
    <location>
        <begin position="1254"/>
        <end position="1333"/>
    </location>
</feature>
<feature type="compositionally biased region" description="Basic and acidic residues" evidence="1">
    <location>
        <begin position="1122"/>
        <end position="1140"/>
    </location>
</feature>
<feature type="compositionally biased region" description="Polar residues" evidence="1">
    <location>
        <begin position="1279"/>
        <end position="1290"/>
    </location>
</feature>
<dbReference type="Proteomes" id="UP001321760">
    <property type="component" value="Unassembled WGS sequence"/>
</dbReference>
<feature type="compositionally biased region" description="Basic and acidic residues" evidence="1">
    <location>
        <begin position="1054"/>
        <end position="1063"/>
    </location>
</feature>
<organism evidence="2 3">
    <name type="scientific">Podospora aff. communis PSN243</name>
    <dbReference type="NCBI Taxonomy" id="3040156"/>
    <lineage>
        <taxon>Eukaryota</taxon>
        <taxon>Fungi</taxon>
        <taxon>Dikarya</taxon>
        <taxon>Ascomycota</taxon>
        <taxon>Pezizomycotina</taxon>
        <taxon>Sordariomycetes</taxon>
        <taxon>Sordariomycetidae</taxon>
        <taxon>Sordariales</taxon>
        <taxon>Podosporaceae</taxon>
        <taxon>Podospora</taxon>
    </lineage>
</organism>
<evidence type="ECO:0000256" key="1">
    <source>
        <dbReference type="SAM" id="MobiDB-lite"/>
    </source>
</evidence>
<feature type="compositionally biased region" description="Basic and acidic residues" evidence="1">
    <location>
        <begin position="1436"/>
        <end position="1445"/>
    </location>
</feature>
<keyword evidence="3" id="KW-1185">Reference proteome</keyword>
<feature type="compositionally biased region" description="Basic and acidic residues" evidence="1">
    <location>
        <begin position="1395"/>
        <end position="1408"/>
    </location>
</feature>
<name>A0AAV9GN44_9PEZI</name>
<feature type="region of interest" description="Disordered" evidence="1">
    <location>
        <begin position="1023"/>
        <end position="1068"/>
    </location>
</feature>
<evidence type="ECO:0008006" key="4">
    <source>
        <dbReference type="Google" id="ProtNLM"/>
    </source>
</evidence>
<reference evidence="2" key="2">
    <citation type="submission" date="2023-05" db="EMBL/GenBank/DDBJ databases">
        <authorList>
            <consortium name="Lawrence Berkeley National Laboratory"/>
            <person name="Steindorff A."/>
            <person name="Hensen N."/>
            <person name="Bonometti L."/>
            <person name="Westerberg I."/>
            <person name="Brannstrom I.O."/>
            <person name="Guillou S."/>
            <person name="Cros-Aarteil S."/>
            <person name="Calhoun S."/>
            <person name="Haridas S."/>
            <person name="Kuo A."/>
            <person name="Mondo S."/>
            <person name="Pangilinan J."/>
            <person name="Riley R."/>
            <person name="Labutti K."/>
            <person name="Andreopoulos B."/>
            <person name="Lipzen A."/>
            <person name="Chen C."/>
            <person name="Yanf M."/>
            <person name="Daum C."/>
            <person name="Ng V."/>
            <person name="Clum A."/>
            <person name="Ohm R."/>
            <person name="Martin F."/>
            <person name="Silar P."/>
            <person name="Natvig D."/>
            <person name="Lalanne C."/>
            <person name="Gautier V."/>
            <person name="Ament-Velasquez S.L."/>
            <person name="Kruys A."/>
            <person name="Hutchinson M.I."/>
            <person name="Powell A.J."/>
            <person name="Barry K."/>
            <person name="Miller A.N."/>
            <person name="Grigoriev I.V."/>
            <person name="Debuchy R."/>
            <person name="Gladieux P."/>
            <person name="Thoren M.H."/>
            <person name="Johannesson H."/>
        </authorList>
    </citation>
    <scope>NUCLEOTIDE SEQUENCE</scope>
    <source>
        <strain evidence="2">PSN243</strain>
    </source>
</reference>
<feature type="compositionally biased region" description="Polar residues" evidence="1">
    <location>
        <begin position="1258"/>
        <end position="1270"/>
    </location>
</feature>
<dbReference type="EMBL" id="MU865935">
    <property type="protein sequence ID" value="KAK4449756.1"/>
    <property type="molecule type" value="Genomic_DNA"/>
</dbReference>
<accession>A0AAV9GN44</accession>
<gene>
    <name evidence="2" type="ORF">QBC34DRAFT_494217</name>
</gene>
<feature type="compositionally biased region" description="Polar residues" evidence="1">
    <location>
        <begin position="1306"/>
        <end position="1333"/>
    </location>
</feature>
<feature type="compositionally biased region" description="Basic and acidic residues" evidence="1">
    <location>
        <begin position="1292"/>
        <end position="1302"/>
    </location>
</feature>
<protein>
    <recommendedName>
        <fullName evidence="4">HNH nuclease domain-containing protein</fullName>
    </recommendedName>
</protein>
<proteinExistence type="predicted"/>
<feature type="region of interest" description="Disordered" evidence="1">
    <location>
        <begin position="1382"/>
        <end position="1445"/>
    </location>
</feature>
<comment type="caution">
    <text evidence="2">The sequence shown here is derived from an EMBL/GenBank/DDBJ whole genome shotgun (WGS) entry which is preliminary data.</text>
</comment>
<dbReference type="InterPro" id="IPR011990">
    <property type="entry name" value="TPR-like_helical_dom_sf"/>
</dbReference>
<sequence>MEAENVASIIPLDELTERLELIQKIEDKIRRWARRRGSDSASFALLLCAPIQFLRYHGHSLNVASSLSSSTSGLVKYSRHIWQLLRLFLEEDAQGPSATLSAERKAWDRESCVVTGDPLPVVCHIVPLTTCSDYTRVERFASSLWAVHTGLIPHEDIDYSALCHCLDGPGVSNHVWNMISVDPRIRDFRRHAGIGFKCLGIFPSERGPEESLVRVQPVLMVKGAVPWKRKKRNEAWLRQYVSPKETWLRRYVHVRVATVDARKMKMAFDIQWALPFALLIRTITGQLCVWLRPQRDQYLSAEILLDVSAPAAIEAAGVQSDTDPMQPITQDMQLGGGPNSDAMEALRSSRAESGTRAAHHGPAIDMRIGRDAYPAGWLASSLCGLAKTAINAESHVSSLCEEIATLARFLTSVDRALRSGHQLQLQHQFQSSTSLAPISVDENLWHQSSLALSDCQITLTELGALVDRIERVVRERKRLWRFRTAVDLKFHASELEACRAKINKSNWALQMILHAITVSLSLRSNASQDLILLELDRLKSCIDDALQAAVRTPGPGGFSTAVGDQSDARVARHLRDLARAARTFHSAASSTAGSTVRGEGSVAVPWGGNFNREGAALSVLGSFTPVARERVNEFVHSAAQIREAYPLSTDAVEDEPDVDDSVLDRGLERAASVASNPPPAKTTRPAPPHVDEDAEFVGGLGGELDFPVFEVLEDFAAESMKRHDFDKAADFLREATTQAGERGGTALSTAVLIRLRVRLAVCYLLQHRWQLAQDVVSTLTQQQKGKLSRPVCNLLHAVALAQLSAYLFEDAIATCKQTLRAKQHSLGPKDSDTVEALCLLATAYDMSGNLVYTEATRRRIPQDVVYKHPGNELDFIFGHEELLPGDIAIHIKPAPTMMTTIVHPAYAAELDSGTDGSEYGNACDGGTPSRSKSLAFGHAFADHNTETALRRRDRLEADTSKEVAALQAPRVTRSVSLPVLLQHTDLPQRRKTRYRTIRLPRMFRSKSQLQRTGSVEVAGCLISSDGNTHGGDTPSSDEAPRWMAGPRKRSPTVLRKEPPERRNTAPAATPAVRIGNNLRGILRWMGPKKRRRSLPRFDDDNWSLIVHWSAETSEQVVSPEPRGSDVVHGEDSSVERRDQDGVFSSHSGRSMVHAAELMAEPRLHLPRLPELHGCGTSPQVYDRYPFAPPPSPPASTTTAWSTDGDAGSIFSSAGSDGHETDDSSDHETGGNEDHFPSCATTFWGKPYCPLPSPLPNSGDVTASHGASTKPENLGEDTNPMLSESDGSLFSASEKRKTREVHRPCRPNSSSWTPTFDSNKPIADTSTPSSLRSNATRQIRLPRIHPEAPLLLCGPSTTSAAGGHSGNKDTKLTASILKGDTILTALDDDSTENVDDSSRDTDGVDKRGTDSSTQEDLEASTGRKSLAVTGEGNRTLDPGKSHVKQQRELRRTLSWIEGDDDAFWMRIAKEKKSTCD</sequence>
<feature type="region of interest" description="Disordered" evidence="1">
    <location>
        <begin position="1115"/>
        <end position="1146"/>
    </location>
</feature>
<feature type="region of interest" description="Disordered" evidence="1">
    <location>
        <begin position="1345"/>
        <end position="1369"/>
    </location>
</feature>
<feature type="region of interest" description="Disordered" evidence="1">
    <location>
        <begin position="669"/>
        <end position="689"/>
    </location>
</feature>
<feature type="compositionally biased region" description="Basic and acidic residues" evidence="1">
    <location>
        <begin position="1216"/>
        <end position="1233"/>
    </location>
</feature>
<dbReference type="Gene3D" id="1.25.40.10">
    <property type="entry name" value="Tetratricopeptide repeat domain"/>
    <property type="match status" value="1"/>
</dbReference>
<evidence type="ECO:0000313" key="2">
    <source>
        <dbReference type="EMBL" id="KAK4449756.1"/>
    </source>
</evidence>
<reference evidence="2" key="1">
    <citation type="journal article" date="2023" name="Mol. Phylogenet. Evol.">
        <title>Genome-scale phylogeny and comparative genomics of the fungal order Sordariales.</title>
        <authorList>
            <person name="Hensen N."/>
            <person name="Bonometti L."/>
            <person name="Westerberg I."/>
            <person name="Brannstrom I.O."/>
            <person name="Guillou S."/>
            <person name="Cros-Aarteil S."/>
            <person name="Calhoun S."/>
            <person name="Haridas S."/>
            <person name="Kuo A."/>
            <person name="Mondo S."/>
            <person name="Pangilinan J."/>
            <person name="Riley R."/>
            <person name="LaButti K."/>
            <person name="Andreopoulos B."/>
            <person name="Lipzen A."/>
            <person name="Chen C."/>
            <person name="Yan M."/>
            <person name="Daum C."/>
            <person name="Ng V."/>
            <person name="Clum A."/>
            <person name="Steindorff A."/>
            <person name="Ohm R.A."/>
            <person name="Martin F."/>
            <person name="Silar P."/>
            <person name="Natvig D.O."/>
            <person name="Lalanne C."/>
            <person name="Gautier V."/>
            <person name="Ament-Velasquez S.L."/>
            <person name="Kruys A."/>
            <person name="Hutchinson M.I."/>
            <person name="Powell A.J."/>
            <person name="Barry K."/>
            <person name="Miller A.N."/>
            <person name="Grigoriev I.V."/>
            <person name="Debuchy R."/>
            <person name="Gladieux P."/>
            <person name="Hiltunen Thoren M."/>
            <person name="Johannesson H."/>
        </authorList>
    </citation>
    <scope>NUCLEOTIDE SEQUENCE</scope>
    <source>
        <strain evidence="2">PSN243</strain>
    </source>
</reference>
<dbReference type="SUPFAM" id="SSF48452">
    <property type="entry name" value="TPR-like"/>
    <property type="match status" value="1"/>
</dbReference>
<feature type="region of interest" description="Disordered" evidence="1">
    <location>
        <begin position="1182"/>
        <end position="1233"/>
    </location>
</feature>